<feature type="domain" description="Isopropylmalate dehydrogenase-like" evidence="14">
    <location>
        <begin position="39"/>
        <end position="362"/>
    </location>
</feature>
<keyword evidence="9" id="KW-0809">Transit peptide</keyword>
<name>A0A1E4TIT8_9ASCO</name>
<dbReference type="GO" id="GO:0006099">
    <property type="term" value="P:tricarboxylic acid cycle"/>
    <property type="evidence" value="ECO:0007669"/>
    <property type="project" value="UniProtKB-KW"/>
</dbReference>
<evidence type="ECO:0000313" key="15">
    <source>
        <dbReference type="EMBL" id="ODV91643.1"/>
    </source>
</evidence>
<dbReference type="PANTHER" id="PTHR11835">
    <property type="entry name" value="DECARBOXYLATING DEHYDROGENASES-ISOCITRATE, ISOPROPYLMALATE, TARTRATE"/>
    <property type="match status" value="1"/>
</dbReference>
<comment type="catalytic activity">
    <reaction evidence="1">
        <text>D-threo-isocitrate + NAD(+) = 2-oxoglutarate + CO2 + NADH</text>
        <dbReference type="Rhea" id="RHEA:23632"/>
        <dbReference type="ChEBI" id="CHEBI:15562"/>
        <dbReference type="ChEBI" id="CHEBI:16526"/>
        <dbReference type="ChEBI" id="CHEBI:16810"/>
        <dbReference type="ChEBI" id="CHEBI:57540"/>
        <dbReference type="ChEBI" id="CHEBI:57945"/>
        <dbReference type="EC" id="1.1.1.41"/>
    </reaction>
</comment>
<evidence type="ECO:0000313" key="16">
    <source>
        <dbReference type="Proteomes" id="UP000095023"/>
    </source>
</evidence>
<dbReference type="AlphaFoldDB" id="A0A1E4TIT8"/>
<dbReference type="PANTHER" id="PTHR11835:SF42">
    <property type="entry name" value="ISOCITRATE DEHYDROGENASE [NAD] SUBUNIT BETA, MITOCHONDRIAL"/>
    <property type="match status" value="1"/>
</dbReference>
<organism evidence="15 16">
    <name type="scientific">Tortispora caseinolytica NRRL Y-17796</name>
    <dbReference type="NCBI Taxonomy" id="767744"/>
    <lineage>
        <taxon>Eukaryota</taxon>
        <taxon>Fungi</taxon>
        <taxon>Dikarya</taxon>
        <taxon>Ascomycota</taxon>
        <taxon>Saccharomycotina</taxon>
        <taxon>Trigonopsidomycetes</taxon>
        <taxon>Trigonopsidales</taxon>
        <taxon>Trigonopsidaceae</taxon>
        <taxon>Tortispora</taxon>
    </lineage>
</organism>
<reference evidence="16" key="1">
    <citation type="submission" date="2016-02" db="EMBL/GenBank/DDBJ databases">
        <title>Comparative genomics of biotechnologically important yeasts.</title>
        <authorList>
            <consortium name="DOE Joint Genome Institute"/>
            <person name="Riley R."/>
            <person name="Haridas S."/>
            <person name="Wolfe K.H."/>
            <person name="Lopes M.R."/>
            <person name="Hittinger C.T."/>
            <person name="Goker M."/>
            <person name="Salamov A."/>
            <person name="Wisecaver J."/>
            <person name="Long T.M."/>
            <person name="Aerts A.L."/>
            <person name="Barry K."/>
            <person name="Choi C."/>
            <person name="Clum A."/>
            <person name="Coughlan A.Y."/>
            <person name="Deshpande S."/>
            <person name="Douglass A.P."/>
            <person name="Hanson S.J."/>
            <person name="Klenk H.-P."/>
            <person name="Labutti K."/>
            <person name="Lapidus A."/>
            <person name="Lindquist E."/>
            <person name="Lipzen A."/>
            <person name="Meier-Kolthoff J.P."/>
            <person name="Ohm R.A."/>
            <person name="Otillar R.P."/>
            <person name="Pangilinan J."/>
            <person name="Peng Y."/>
            <person name="Rokas A."/>
            <person name="Rosa C.A."/>
            <person name="Scheuner C."/>
            <person name="Sibirny A.A."/>
            <person name="Slot J.C."/>
            <person name="Stielow J.B."/>
            <person name="Sun H."/>
            <person name="Kurtzman C.P."/>
            <person name="Blackwell M."/>
            <person name="Jeffries T.W."/>
            <person name="Grigoriev I.V."/>
        </authorList>
    </citation>
    <scope>NUCLEOTIDE SEQUENCE [LARGE SCALE GENOMIC DNA]</scope>
    <source>
        <strain evidence="16">NRRL Y-17796</strain>
    </source>
</reference>
<keyword evidence="8" id="KW-0460">Magnesium</keyword>
<keyword evidence="6" id="KW-0816">Tricarboxylic acid cycle</keyword>
<sequence>MLRQLSSKSVSSGLVRNSTRSATSISDVFRPKKYGGTYTVTLIPGDGIGAEVTDSVKEIFKAENVPIDWETINVTGVGNKTEAFNESVLSLKRNKIGLKGILFTPVDRSGHASFNVALRQELDIFANVVLIKSIPGVNTRHKDVDFALIRENTEGEYSGLEHQSVSGVVESLKIITREKSERIARFAFDFALKNNRKLVTCIHKANIMKLADGLFRQTVRDVGEEYPGIECKDMIVDNASMQAVSYPQQFDVLVLPNLYGSILSNIGSALVGGPGLIPGCNIGTEYAVFEPGCRHVGLDIKGKDQANPAAMILSASMMLRHLGLDDYATRISDATYKVLADGKVRTADLKGKSSTSDFTRAVLNNLEKM</sequence>
<evidence type="ECO:0000256" key="13">
    <source>
        <dbReference type="ARBA" id="ARBA00071938"/>
    </source>
</evidence>
<protein>
    <recommendedName>
        <fullName evidence="13">Isocitrate dehydrogenase [NAD] subunit 1, mitochondrial</fullName>
        <ecNumber evidence="5">1.1.1.41</ecNumber>
    </recommendedName>
    <alternativeName>
        <fullName evidence="12">Isocitric dehydrogenase</fullName>
    </alternativeName>
    <alternativeName>
        <fullName evidence="11">NAD(+)-specific ICDH</fullName>
    </alternativeName>
</protein>
<keyword evidence="7" id="KW-0479">Metal-binding</keyword>
<keyword evidence="10" id="KW-0496">Mitochondrion</keyword>
<dbReference type="FunFam" id="3.40.718.10:FF:000001">
    <property type="entry name" value="Isocitrate dehydrogenase [NAD] subunit, mitochondrial"/>
    <property type="match status" value="1"/>
</dbReference>
<evidence type="ECO:0000259" key="14">
    <source>
        <dbReference type="SMART" id="SM01329"/>
    </source>
</evidence>
<evidence type="ECO:0000256" key="1">
    <source>
        <dbReference type="ARBA" id="ARBA00000837"/>
    </source>
</evidence>
<accession>A0A1E4TIT8</accession>
<dbReference type="Gene3D" id="3.40.718.10">
    <property type="entry name" value="Isopropylmalate Dehydrogenase"/>
    <property type="match status" value="1"/>
</dbReference>
<proteinExistence type="inferred from homology"/>
<comment type="similarity">
    <text evidence="3">Belongs to the isocitrate and isopropylmalate dehydrogenases family.</text>
</comment>
<dbReference type="GO" id="GO:0000287">
    <property type="term" value="F:magnesium ion binding"/>
    <property type="evidence" value="ECO:0007669"/>
    <property type="project" value="InterPro"/>
</dbReference>
<dbReference type="PROSITE" id="PS00470">
    <property type="entry name" value="IDH_IMDH"/>
    <property type="match status" value="1"/>
</dbReference>
<dbReference type="Pfam" id="PF00180">
    <property type="entry name" value="Iso_dh"/>
    <property type="match status" value="1"/>
</dbReference>
<dbReference type="InterPro" id="IPR019818">
    <property type="entry name" value="IsoCit/isopropylmalate_DH_CS"/>
</dbReference>
<evidence type="ECO:0000256" key="6">
    <source>
        <dbReference type="ARBA" id="ARBA00022532"/>
    </source>
</evidence>
<evidence type="ECO:0000256" key="12">
    <source>
        <dbReference type="ARBA" id="ARBA00030683"/>
    </source>
</evidence>
<keyword evidence="16" id="KW-1185">Reference proteome</keyword>
<dbReference type="GO" id="GO:0004449">
    <property type="term" value="F:isocitrate dehydrogenase (NAD+) activity"/>
    <property type="evidence" value="ECO:0007669"/>
    <property type="project" value="UniProtKB-EC"/>
</dbReference>
<evidence type="ECO:0000256" key="3">
    <source>
        <dbReference type="ARBA" id="ARBA00007769"/>
    </source>
</evidence>
<evidence type="ECO:0000256" key="5">
    <source>
        <dbReference type="ARBA" id="ARBA00013012"/>
    </source>
</evidence>
<dbReference type="SUPFAM" id="SSF53659">
    <property type="entry name" value="Isocitrate/Isopropylmalate dehydrogenase-like"/>
    <property type="match status" value="1"/>
</dbReference>
<dbReference type="NCBIfam" id="TIGR00175">
    <property type="entry name" value="mito_nad_idh"/>
    <property type="match status" value="1"/>
</dbReference>
<dbReference type="Proteomes" id="UP000095023">
    <property type="component" value="Unassembled WGS sequence"/>
</dbReference>
<evidence type="ECO:0000256" key="8">
    <source>
        <dbReference type="ARBA" id="ARBA00022842"/>
    </source>
</evidence>
<evidence type="ECO:0000256" key="10">
    <source>
        <dbReference type="ARBA" id="ARBA00023128"/>
    </source>
</evidence>
<evidence type="ECO:0000256" key="9">
    <source>
        <dbReference type="ARBA" id="ARBA00022946"/>
    </source>
</evidence>
<comment type="subunit">
    <text evidence="4">Octamer of two non-identical subunits IDH1 and IDH2.</text>
</comment>
<evidence type="ECO:0000256" key="11">
    <source>
        <dbReference type="ARBA" id="ARBA00030631"/>
    </source>
</evidence>
<dbReference type="GO" id="GO:0042645">
    <property type="term" value="C:mitochondrial nucleoid"/>
    <property type="evidence" value="ECO:0007669"/>
    <property type="project" value="EnsemblFungi"/>
</dbReference>
<dbReference type="SMART" id="SM01329">
    <property type="entry name" value="Iso_dh"/>
    <property type="match status" value="1"/>
</dbReference>
<dbReference type="GO" id="GO:0045242">
    <property type="term" value="C:isocitrate dehydrogenase complex (NAD+)"/>
    <property type="evidence" value="ECO:0007669"/>
    <property type="project" value="EnsemblFungi"/>
</dbReference>
<comment type="subcellular location">
    <subcellularLocation>
        <location evidence="2">Mitochondrion</location>
    </subcellularLocation>
</comment>
<dbReference type="GO" id="GO:0051287">
    <property type="term" value="F:NAD binding"/>
    <property type="evidence" value="ECO:0007669"/>
    <property type="project" value="InterPro"/>
</dbReference>
<evidence type="ECO:0000256" key="7">
    <source>
        <dbReference type="ARBA" id="ARBA00022723"/>
    </source>
</evidence>
<dbReference type="GO" id="GO:0006102">
    <property type="term" value="P:isocitrate metabolic process"/>
    <property type="evidence" value="ECO:0007669"/>
    <property type="project" value="EnsemblFungi"/>
</dbReference>
<dbReference type="InterPro" id="IPR024084">
    <property type="entry name" value="IsoPropMal-DH-like_dom"/>
</dbReference>
<dbReference type="EC" id="1.1.1.41" evidence="5"/>
<dbReference type="OrthoDB" id="10261637at2759"/>
<gene>
    <name evidence="15" type="ORF">CANCADRAFT_73737</name>
</gene>
<evidence type="ECO:0000256" key="2">
    <source>
        <dbReference type="ARBA" id="ARBA00004173"/>
    </source>
</evidence>
<dbReference type="InterPro" id="IPR004434">
    <property type="entry name" value="Isocitrate_DH_NAD"/>
</dbReference>
<evidence type="ECO:0000256" key="4">
    <source>
        <dbReference type="ARBA" id="ARBA00011567"/>
    </source>
</evidence>
<dbReference type="EMBL" id="KV453841">
    <property type="protein sequence ID" value="ODV91643.1"/>
    <property type="molecule type" value="Genomic_DNA"/>
</dbReference>